<keyword evidence="4 7" id="KW-0808">Transferase</keyword>
<feature type="binding site" evidence="7 8">
    <location>
        <position position="50"/>
    </location>
    <ligand>
        <name>S-adenosyl-L-methionine</name>
        <dbReference type="ChEBI" id="CHEBI:59789"/>
    </ligand>
</feature>
<evidence type="ECO:0000256" key="1">
    <source>
        <dbReference type="ARBA" id="ARBA00022490"/>
    </source>
</evidence>
<evidence type="ECO:0000256" key="7">
    <source>
        <dbReference type="HAMAP-Rule" id="MF_00607"/>
    </source>
</evidence>
<organism evidence="10 11">
    <name type="scientific">Thermodesulforhabdus norvegica</name>
    <dbReference type="NCBI Taxonomy" id="39841"/>
    <lineage>
        <taxon>Bacteria</taxon>
        <taxon>Pseudomonadati</taxon>
        <taxon>Thermodesulfobacteriota</taxon>
        <taxon>Syntrophobacteria</taxon>
        <taxon>Syntrophobacterales</taxon>
        <taxon>Thermodesulforhabdaceae</taxon>
        <taxon>Thermodesulforhabdus</taxon>
    </lineage>
</organism>
<feature type="binding site" evidence="7 8">
    <location>
        <position position="23"/>
    </location>
    <ligand>
        <name>S-adenosyl-L-methionine</name>
        <dbReference type="ChEBI" id="CHEBI:59789"/>
    </ligand>
</feature>
<dbReference type="PROSITE" id="PS51689">
    <property type="entry name" value="SAM_RNA_A_N6_MT"/>
    <property type="match status" value="1"/>
</dbReference>
<dbReference type="Gene3D" id="3.40.50.150">
    <property type="entry name" value="Vaccinia Virus protein VP39"/>
    <property type="match status" value="1"/>
</dbReference>
<evidence type="ECO:0000256" key="6">
    <source>
        <dbReference type="ARBA" id="ARBA00022884"/>
    </source>
</evidence>
<keyword evidence="2 7" id="KW-0698">rRNA processing</keyword>
<gene>
    <name evidence="7" type="primary">rsmA</name>
    <name evidence="7" type="synonym">ksgA</name>
    <name evidence="10" type="ORF">SAMN05660836_01132</name>
</gene>
<dbReference type="InterPro" id="IPR011530">
    <property type="entry name" value="rRNA_adenine_dimethylase"/>
</dbReference>
<dbReference type="CDD" id="cd02440">
    <property type="entry name" value="AdoMet_MTases"/>
    <property type="match status" value="1"/>
</dbReference>
<dbReference type="InterPro" id="IPR020598">
    <property type="entry name" value="rRNA_Ade_methylase_Trfase_N"/>
</dbReference>
<dbReference type="InterPro" id="IPR020596">
    <property type="entry name" value="rRNA_Ade_Mease_Trfase_CS"/>
</dbReference>
<dbReference type="PANTHER" id="PTHR11727:SF7">
    <property type="entry name" value="DIMETHYLADENOSINE TRANSFERASE-RELATED"/>
    <property type="match status" value="1"/>
</dbReference>
<evidence type="ECO:0000256" key="8">
    <source>
        <dbReference type="PROSITE-ProRule" id="PRU01026"/>
    </source>
</evidence>
<proteinExistence type="inferred from homology"/>
<dbReference type="Gene3D" id="1.10.8.100">
    <property type="entry name" value="Ribosomal RNA adenine dimethylase-like, domain 2"/>
    <property type="match status" value="1"/>
</dbReference>
<keyword evidence="11" id="KW-1185">Reference proteome</keyword>
<dbReference type="EC" id="2.1.1.182" evidence="7"/>
<dbReference type="InterPro" id="IPR023165">
    <property type="entry name" value="rRNA_Ade_diMease-like_C"/>
</dbReference>
<keyword evidence="3 7" id="KW-0489">Methyltransferase</keyword>
<comment type="catalytic activity">
    <reaction evidence="7">
        <text>adenosine(1518)/adenosine(1519) in 16S rRNA + 4 S-adenosyl-L-methionine = N(6)-dimethyladenosine(1518)/N(6)-dimethyladenosine(1519) in 16S rRNA + 4 S-adenosyl-L-homocysteine + 4 H(+)</text>
        <dbReference type="Rhea" id="RHEA:19609"/>
        <dbReference type="Rhea" id="RHEA-COMP:10232"/>
        <dbReference type="Rhea" id="RHEA-COMP:10233"/>
        <dbReference type="ChEBI" id="CHEBI:15378"/>
        <dbReference type="ChEBI" id="CHEBI:57856"/>
        <dbReference type="ChEBI" id="CHEBI:59789"/>
        <dbReference type="ChEBI" id="CHEBI:74411"/>
        <dbReference type="ChEBI" id="CHEBI:74493"/>
        <dbReference type="EC" id="2.1.1.182"/>
    </reaction>
</comment>
<dbReference type="GO" id="GO:0003723">
    <property type="term" value="F:RNA binding"/>
    <property type="evidence" value="ECO:0007669"/>
    <property type="project" value="UniProtKB-UniRule"/>
</dbReference>
<comment type="subcellular location">
    <subcellularLocation>
        <location evidence="7">Cytoplasm</location>
    </subcellularLocation>
</comment>
<sequence length="285" mass="32311">MLLRPSDYFRMFSGRIRKTLGQHFLIQPRTAEKIVQALMVRPGDTVIEIGPGLGALTAHLIRLPCNLHLVELDADIAKALQSVMPSETPATVFWHIEDILSSDLLNKPGESKKAEKIKVIGNIPYSISSPLLMRLIENHRHIDRAVLMVQREVARRWTAKPGTREYGLPTVLLACCALTERLFYVGPGQFYPKPKVHSAVVKIKFFERACWEYPGWPYFRQVASRLFRMRRKTVLTILKSFMDATLAEQILREAGASPGTRPENLSPEEILRLARSIASKGQRTD</sequence>
<feature type="binding site" evidence="7 8">
    <location>
        <position position="25"/>
    </location>
    <ligand>
        <name>S-adenosyl-L-methionine</name>
        <dbReference type="ChEBI" id="CHEBI:59789"/>
    </ligand>
</feature>
<keyword evidence="5 7" id="KW-0949">S-adenosyl-L-methionine</keyword>
<dbReference type="GO" id="GO:0005829">
    <property type="term" value="C:cytosol"/>
    <property type="evidence" value="ECO:0007669"/>
    <property type="project" value="TreeGrafter"/>
</dbReference>
<accession>A0A1I4SS10</accession>
<keyword evidence="1 7" id="KW-0963">Cytoplasm</keyword>
<evidence type="ECO:0000256" key="2">
    <source>
        <dbReference type="ARBA" id="ARBA00022552"/>
    </source>
</evidence>
<comment type="similarity">
    <text evidence="7">Belongs to the class I-like SAM-binding methyltransferase superfamily. rRNA adenine N(6)-methyltransferase family. RsmA subfamily.</text>
</comment>
<dbReference type="Pfam" id="PF00398">
    <property type="entry name" value="RrnaAD"/>
    <property type="match status" value="1"/>
</dbReference>
<dbReference type="InterPro" id="IPR029063">
    <property type="entry name" value="SAM-dependent_MTases_sf"/>
</dbReference>
<reference evidence="10 11" key="1">
    <citation type="submission" date="2016-10" db="EMBL/GenBank/DDBJ databases">
        <authorList>
            <person name="de Groot N.N."/>
        </authorList>
    </citation>
    <scope>NUCLEOTIDE SEQUENCE [LARGE SCALE GENOMIC DNA]</scope>
    <source>
        <strain evidence="10 11">DSM 9990</strain>
    </source>
</reference>
<dbReference type="SUPFAM" id="SSF53335">
    <property type="entry name" value="S-adenosyl-L-methionine-dependent methyltransferases"/>
    <property type="match status" value="1"/>
</dbReference>
<evidence type="ECO:0000313" key="11">
    <source>
        <dbReference type="Proteomes" id="UP000199611"/>
    </source>
</evidence>
<dbReference type="STRING" id="39841.SAMN05660836_01132"/>
<feature type="binding site" evidence="7 8">
    <location>
        <position position="98"/>
    </location>
    <ligand>
        <name>S-adenosyl-L-methionine</name>
        <dbReference type="ChEBI" id="CHEBI:59789"/>
    </ligand>
</feature>
<dbReference type="HAMAP" id="MF_00607">
    <property type="entry name" value="16SrRNA_methyltr_A"/>
    <property type="match status" value="1"/>
</dbReference>
<dbReference type="EMBL" id="FOUU01000002">
    <property type="protein sequence ID" value="SFM67222.1"/>
    <property type="molecule type" value="Genomic_DNA"/>
</dbReference>
<protein>
    <recommendedName>
        <fullName evidence="7">Ribosomal RNA small subunit methyltransferase A</fullName>
        <ecNumber evidence="7">2.1.1.182</ecNumber>
    </recommendedName>
    <alternativeName>
        <fullName evidence="7">16S rRNA (adenine(1518)-N(6)/adenine(1519)-N(6))-dimethyltransferase</fullName>
    </alternativeName>
    <alternativeName>
        <fullName evidence="7">16S rRNA dimethyladenosine transferase</fullName>
    </alternativeName>
    <alternativeName>
        <fullName evidence="7">16S rRNA dimethylase</fullName>
    </alternativeName>
    <alternativeName>
        <fullName evidence="7">S-adenosylmethionine-6-N', N'-adenosyl(rRNA) dimethyltransferase</fullName>
    </alternativeName>
</protein>
<dbReference type="InterPro" id="IPR001737">
    <property type="entry name" value="KsgA/Erm"/>
</dbReference>
<name>A0A1I4SS10_9BACT</name>
<evidence type="ECO:0000256" key="5">
    <source>
        <dbReference type="ARBA" id="ARBA00022691"/>
    </source>
</evidence>
<evidence type="ECO:0000259" key="9">
    <source>
        <dbReference type="SMART" id="SM00650"/>
    </source>
</evidence>
<evidence type="ECO:0000256" key="3">
    <source>
        <dbReference type="ARBA" id="ARBA00022603"/>
    </source>
</evidence>
<keyword evidence="6 7" id="KW-0694">RNA-binding</keyword>
<evidence type="ECO:0000256" key="4">
    <source>
        <dbReference type="ARBA" id="ARBA00022679"/>
    </source>
</evidence>
<dbReference type="OrthoDB" id="9814755at2"/>
<feature type="binding site" evidence="7 8">
    <location>
        <position position="71"/>
    </location>
    <ligand>
        <name>S-adenosyl-L-methionine</name>
        <dbReference type="ChEBI" id="CHEBI:59789"/>
    </ligand>
</feature>
<feature type="domain" description="Ribosomal RNA adenine methylase transferase N-terminal" evidence="9">
    <location>
        <begin position="30"/>
        <end position="207"/>
    </location>
</feature>
<dbReference type="SMART" id="SM00650">
    <property type="entry name" value="rADc"/>
    <property type="match status" value="1"/>
</dbReference>
<comment type="function">
    <text evidence="7">Specifically dimethylates two adjacent adenosines (A1518 and A1519) in the loop of a conserved hairpin near the 3'-end of 16S rRNA in the 30S particle. May play a critical role in biogenesis of 30S subunits.</text>
</comment>
<dbReference type="PANTHER" id="PTHR11727">
    <property type="entry name" value="DIMETHYLADENOSINE TRANSFERASE"/>
    <property type="match status" value="1"/>
</dbReference>
<dbReference type="GO" id="GO:0052908">
    <property type="term" value="F:16S rRNA (adenine(1518)-N(6)/adenine(1519)-N(6))-dimethyltransferase activity"/>
    <property type="evidence" value="ECO:0007669"/>
    <property type="project" value="UniProtKB-EC"/>
</dbReference>
<evidence type="ECO:0000313" key="10">
    <source>
        <dbReference type="EMBL" id="SFM67222.1"/>
    </source>
</evidence>
<dbReference type="AlphaFoldDB" id="A0A1I4SS10"/>
<dbReference type="Proteomes" id="UP000199611">
    <property type="component" value="Unassembled WGS sequence"/>
</dbReference>
<feature type="binding site" evidence="7 8">
    <location>
        <position position="122"/>
    </location>
    <ligand>
        <name>S-adenosyl-L-methionine</name>
        <dbReference type="ChEBI" id="CHEBI:59789"/>
    </ligand>
</feature>
<dbReference type="NCBIfam" id="TIGR00755">
    <property type="entry name" value="ksgA"/>
    <property type="match status" value="1"/>
</dbReference>
<dbReference type="RefSeq" id="WP_093394123.1">
    <property type="nucleotide sequence ID" value="NZ_FOUU01000002.1"/>
</dbReference>
<dbReference type="PROSITE" id="PS01131">
    <property type="entry name" value="RRNA_A_DIMETH"/>
    <property type="match status" value="1"/>
</dbReference>